<name>A0A1Q2KXV5_9BACL</name>
<dbReference type="NCBIfam" id="TIGR01777">
    <property type="entry name" value="yfcH"/>
    <property type="match status" value="1"/>
</dbReference>
<keyword evidence="5" id="KW-1185">Reference proteome</keyword>
<evidence type="ECO:0000259" key="3">
    <source>
        <dbReference type="Pfam" id="PF08338"/>
    </source>
</evidence>
<dbReference type="AlphaFoldDB" id="A0A1Q2KXV5"/>
<dbReference type="Proteomes" id="UP000188184">
    <property type="component" value="Chromosome"/>
</dbReference>
<organism evidence="4 5">
    <name type="scientific">Planococcus lenghuensis</name>
    <dbReference type="NCBI Taxonomy" id="2213202"/>
    <lineage>
        <taxon>Bacteria</taxon>
        <taxon>Bacillati</taxon>
        <taxon>Bacillota</taxon>
        <taxon>Bacilli</taxon>
        <taxon>Bacillales</taxon>
        <taxon>Caryophanaceae</taxon>
        <taxon>Planococcus</taxon>
    </lineage>
</organism>
<reference evidence="4 5" key="1">
    <citation type="submission" date="2017-02" db="EMBL/GenBank/DDBJ databases">
        <title>The complete genomic sequence of a novel cold adapted crude oil-degrading bacterium Planococcus qaidamina Y42.</title>
        <authorList>
            <person name="Yang R."/>
        </authorList>
    </citation>
    <scope>NUCLEOTIDE SEQUENCE [LARGE SCALE GENOMIC DNA]</scope>
    <source>
        <strain evidence="4 5">Y42</strain>
    </source>
</reference>
<dbReference type="RefSeq" id="WP_077588376.1">
    <property type="nucleotide sequence ID" value="NZ_CP019640.1"/>
</dbReference>
<dbReference type="Gene3D" id="3.40.50.720">
    <property type="entry name" value="NAD(P)-binding Rossmann-like Domain"/>
    <property type="match status" value="1"/>
</dbReference>
<sequence>MKVAITGGTGFLGQELALLLRERGDEVRILTRHPKGPNDVEWLQTGSVPEGQLIGTDAFINLAGASINDGRWSKKQQREIYKSRMDATQEVLRIIRSLPEAPRVLVNASAVGIYPASETATYTEASTATASDFLAETVRDWEQLAAKAKQSGTRAAMARFGVMLGKDGGALPLMALPYRLFTGGKVGSGRQWLSWIHLHDAARAVIFAIDNGQVRGPFNVTAPSPRRMTEFGRELGRALGRPHWFPVPAIALKLALGDKSRLVLEGQRVIPDVLLRNGFEFRFPDLPVALRDIYS</sequence>
<evidence type="ECO:0000259" key="2">
    <source>
        <dbReference type="Pfam" id="PF01370"/>
    </source>
</evidence>
<dbReference type="CDD" id="cd05242">
    <property type="entry name" value="SDR_a8"/>
    <property type="match status" value="1"/>
</dbReference>
<dbReference type="InterPro" id="IPR013549">
    <property type="entry name" value="DUF1731"/>
</dbReference>
<dbReference type="Pfam" id="PF08338">
    <property type="entry name" value="DUF1731"/>
    <property type="match status" value="1"/>
</dbReference>
<gene>
    <name evidence="4" type="ORF">B0X71_04785</name>
</gene>
<dbReference type="OrthoDB" id="9801773at2"/>
<dbReference type="InterPro" id="IPR001509">
    <property type="entry name" value="Epimerase_deHydtase"/>
</dbReference>
<dbReference type="EMBL" id="CP019640">
    <property type="protein sequence ID" value="AQQ52492.1"/>
    <property type="molecule type" value="Genomic_DNA"/>
</dbReference>
<comment type="similarity">
    <text evidence="1">Belongs to the NAD(P)-dependent epimerase/dehydratase family. SDR39U1 subfamily.</text>
</comment>
<accession>A0A1Q2KXV5</accession>
<feature type="domain" description="NAD-dependent epimerase/dehydratase" evidence="2">
    <location>
        <begin position="3"/>
        <end position="220"/>
    </location>
</feature>
<evidence type="ECO:0000313" key="4">
    <source>
        <dbReference type="EMBL" id="AQQ52492.1"/>
    </source>
</evidence>
<dbReference type="InterPro" id="IPR010099">
    <property type="entry name" value="SDR39U1"/>
</dbReference>
<dbReference type="InterPro" id="IPR036291">
    <property type="entry name" value="NAD(P)-bd_dom_sf"/>
</dbReference>
<protein>
    <submittedName>
        <fullName evidence="4">TIGR01777 family protein</fullName>
    </submittedName>
</protein>
<dbReference type="PANTHER" id="PTHR11092:SF0">
    <property type="entry name" value="EPIMERASE FAMILY PROTEIN SDR39U1"/>
    <property type="match status" value="1"/>
</dbReference>
<evidence type="ECO:0000313" key="5">
    <source>
        <dbReference type="Proteomes" id="UP000188184"/>
    </source>
</evidence>
<dbReference type="SUPFAM" id="SSF51735">
    <property type="entry name" value="NAD(P)-binding Rossmann-fold domains"/>
    <property type="match status" value="1"/>
</dbReference>
<evidence type="ECO:0000256" key="1">
    <source>
        <dbReference type="ARBA" id="ARBA00009353"/>
    </source>
</evidence>
<proteinExistence type="inferred from homology"/>
<dbReference type="PANTHER" id="PTHR11092">
    <property type="entry name" value="SUGAR NUCLEOTIDE EPIMERASE RELATED"/>
    <property type="match status" value="1"/>
</dbReference>
<feature type="domain" description="DUF1731" evidence="3">
    <location>
        <begin position="247"/>
        <end position="293"/>
    </location>
</feature>
<dbReference type="Pfam" id="PF01370">
    <property type="entry name" value="Epimerase"/>
    <property type="match status" value="1"/>
</dbReference>
<dbReference type="KEGG" id="pmar:B0X71_04785"/>